<accession>A0A2I1HNB4</accession>
<evidence type="ECO:0000313" key="2">
    <source>
        <dbReference type="Proteomes" id="UP000234323"/>
    </source>
</evidence>
<evidence type="ECO:0000313" key="1">
    <source>
        <dbReference type="EMBL" id="PKY60369.1"/>
    </source>
</evidence>
<proteinExistence type="predicted"/>
<dbReference type="Proteomes" id="UP000234323">
    <property type="component" value="Unassembled WGS sequence"/>
</dbReference>
<comment type="caution">
    <text evidence="1">The sequence shown here is derived from an EMBL/GenBank/DDBJ whole genome shotgun (WGS) entry which is preliminary data.</text>
</comment>
<sequence length="73" mass="8358">MAEITLNCLIVPIGKLMNIPCIKVMQAITIEKVRSNNEKVMDRCANISDYFTEKPKAEHFYITAGLVLLEPFW</sequence>
<dbReference type="AlphaFoldDB" id="A0A2I1HNB4"/>
<dbReference type="EMBL" id="LLXI01004199">
    <property type="protein sequence ID" value="PKY60369.1"/>
    <property type="molecule type" value="Genomic_DNA"/>
</dbReference>
<organism evidence="1 2">
    <name type="scientific">Rhizophagus irregularis</name>
    <dbReference type="NCBI Taxonomy" id="588596"/>
    <lineage>
        <taxon>Eukaryota</taxon>
        <taxon>Fungi</taxon>
        <taxon>Fungi incertae sedis</taxon>
        <taxon>Mucoromycota</taxon>
        <taxon>Glomeromycotina</taxon>
        <taxon>Glomeromycetes</taxon>
        <taxon>Glomerales</taxon>
        <taxon>Glomeraceae</taxon>
        <taxon>Rhizophagus</taxon>
    </lineage>
</organism>
<gene>
    <name evidence="1" type="ORF">RhiirA4_483998</name>
</gene>
<keyword evidence="2" id="KW-1185">Reference proteome</keyword>
<reference evidence="1 2" key="1">
    <citation type="submission" date="2015-10" db="EMBL/GenBank/DDBJ databases">
        <title>Genome analyses suggest a sexual origin of heterokaryosis in a supposedly ancient asexual fungus.</title>
        <authorList>
            <person name="Ropars J."/>
            <person name="Sedzielewska K."/>
            <person name="Noel J."/>
            <person name="Charron P."/>
            <person name="Farinelli L."/>
            <person name="Marton T."/>
            <person name="Kruger M."/>
            <person name="Pelin A."/>
            <person name="Brachmann A."/>
            <person name="Corradi N."/>
        </authorList>
    </citation>
    <scope>NUCLEOTIDE SEQUENCE [LARGE SCALE GENOMIC DNA]</scope>
    <source>
        <strain evidence="1 2">A4</strain>
    </source>
</reference>
<protein>
    <submittedName>
        <fullName evidence="1">Uncharacterized protein</fullName>
    </submittedName>
</protein>
<name>A0A2I1HNB4_9GLOM</name>
<dbReference type="VEuPathDB" id="FungiDB:RhiirA1_429205"/>